<evidence type="ECO:0000256" key="1">
    <source>
        <dbReference type="SAM" id="Phobius"/>
    </source>
</evidence>
<comment type="caution">
    <text evidence="2">The sequence shown here is derived from an EMBL/GenBank/DDBJ whole genome shotgun (WGS) entry which is preliminary data.</text>
</comment>
<gene>
    <name evidence="2" type="ORF">D7V93_37510</name>
</gene>
<protein>
    <submittedName>
        <fullName evidence="2">DUF1109 family protein</fullName>
    </submittedName>
</protein>
<keyword evidence="3" id="KW-1185">Reference proteome</keyword>
<keyword evidence="1" id="KW-1133">Transmembrane helix</keyword>
<accession>A0A3A8NL19</accession>
<feature type="transmembrane region" description="Helical" evidence="1">
    <location>
        <begin position="35"/>
        <end position="54"/>
    </location>
</feature>
<feature type="transmembrane region" description="Helical" evidence="1">
    <location>
        <begin position="66"/>
        <end position="87"/>
    </location>
</feature>
<dbReference type="RefSeq" id="WP_120647897.1">
    <property type="nucleotide sequence ID" value="NZ_RAWB01000658.1"/>
</dbReference>
<name>A0A3A8NL19_9BACT</name>
<evidence type="ECO:0000313" key="2">
    <source>
        <dbReference type="EMBL" id="RKH42861.1"/>
    </source>
</evidence>
<evidence type="ECO:0000313" key="3">
    <source>
        <dbReference type="Proteomes" id="UP000272888"/>
    </source>
</evidence>
<proteinExistence type="predicted"/>
<dbReference type="AlphaFoldDB" id="A0A3A8NL19"/>
<feature type="non-terminal residue" evidence="2">
    <location>
        <position position="1"/>
    </location>
</feature>
<keyword evidence="1" id="KW-0812">Transmembrane</keyword>
<feature type="transmembrane region" description="Helical" evidence="1">
    <location>
        <begin position="125"/>
        <end position="149"/>
    </location>
</feature>
<keyword evidence="1" id="KW-0472">Membrane</keyword>
<sequence>PFPGPFNEAKAEETRRRSLTELAATPLPTPWWRDVLVLLGTYLGVAAVGLLVVGRHGLMLNAAPSYQVAGVALLIVAGVGAGALLGLAPSRRTWPLGLVAAGAGAVVVAQLLGRSGLQVRPLLTGTLGCMGTEVALSVVPLALALVLLCRSAYQPVRALAAGLSAAGVSMLVLHVHCPDGTADHLMLGHLLPWVALAGVAVFIRSRLPSRTFAP</sequence>
<feature type="transmembrane region" description="Helical" evidence="1">
    <location>
        <begin position="94"/>
        <end position="113"/>
    </location>
</feature>
<dbReference type="EMBL" id="RAWB01000658">
    <property type="protein sequence ID" value="RKH42861.1"/>
    <property type="molecule type" value="Genomic_DNA"/>
</dbReference>
<feature type="transmembrane region" description="Helical" evidence="1">
    <location>
        <begin position="156"/>
        <end position="173"/>
    </location>
</feature>
<organism evidence="2 3">
    <name type="scientific">Corallococcus llansteffanensis</name>
    <dbReference type="NCBI Taxonomy" id="2316731"/>
    <lineage>
        <taxon>Bacteria</taxon>
        <taxon>Pseudomonadati</taxon>
        <taxon>Myxococcota</taxon>
        <taxon>Myxococcia</taxon>
        <taxon>Myxococcales</taxon>
        <taxon>Cystobacterineae</taxon>
        <taxon>Myxococcaceae</taxon>
        <taxon>Corallococcus</taxon>
    </lineage>
</organism>
<reference evidence="3" key="1">
    <citation type="submission" date="2018-09" db="EMBL/GenBank/DDBJ databases">
        <authorList>
            <person name="Livingstone P.G."/>
            <person name="Whitworth D.E."/>
        </authorList>
    </citation>
    <scope>NUCLEOTIDE SEQUENCE [LARGE SCALE GENOMIC DNA]</scope>
    <source>
        <strain evidence="3">CA051B</strain>
    </source>
</reference>
<dbReference type="Proteomes" id="UP000272888">
    <property type="component" value="Unassembled WGS sequence"/>
</dbReference>
<feature type="transmembrane region" description="Helical" evidence="1">
    <location>
        <begin position="185"/>
        <end position="203"/>
    </location>
</feature>